<protein>
    <submittedName>
        <fullName evidence="2">Uncharacterized protein</fullName>
    </submittedName>
</protein>
<feature type="region of interest" description="Disordered" evidence="1">
    <location>
        <begin position="1"/>
        <end position="45"/>
    </location>
</feature>
<comment type="caution">
    <text evidence="2">The sequence shown here is derived from an EMBL/GenBank/DDBJ whole genome shotgun (WGS) entry which is preliminary data.</text>
</comment>
<sequence>MMLPAERTDPERAAEATRGADAKPHVHTTTAETARSDHDLKDTPR</sequence>
<feature type="compositionally biased region" description="Basic and acidic residues" evidence="1">
    <location>
        <begin position="1"/>
        <end position="24"/>
    </location>
</feature>
<evidence type="ECO:0000313" key="2">
    <source>
        <dbReference type="EMBL" id="MBE1513406.1"/>
    </source>
</evidence>
<organism evidence="2 3">
    <name type="scientific">Nesterenkonia halotolerans</name>
    <dbReference type="NCBI Taxonomy" id="225325"/>
    <lineage>
        <taxon>Bacteria</taxon>
        <taxon>Bacillati</taxon>
        <taxon>Actinomycetota</taxon>
        <taxon>Actinomycetes</taxon>
        <taxon>Micrococcales</taxon>
        <taxon>Micrococcaceae</taxon>
        <taxon>Nesterenkonia</taxon>
    </lineage>
</organism>
<reference evidence="2 3" key="1">
    <citation type="submission" date="2020-10" db="EMBL/GenBank/DDBJ databases">
        <title>Sequencing the genomes of 1000 actinobacteria strains.</title>
        <authorList>
            <person name="Klenk H.-P."/>
        </authorList>
    </citation>
    <scope>NUCLEOTIDE SEQUENCE [LARGE SCALE GENOMIC DNA]</scope>
    <source>
        <strain evidence="2 3">DSM 15474</strain>
    </source>
</reference>
<evidence type="ECO:0000256" key="1">
    <source>
        <dbReference type="SAM" id="MobiDB-lite"/>
    </source>
</evidence>
<dbReference type="RefSeq" id="WP_192590303.1">
    <property type="nucleotide sequence ID" value="NZ_JADBEE010000001.1"/>
</dbReference>
<name>A0ABR9J321_9MICC</name>
<dbReference type="Proteomes" id="UP000636579">
    <property type="component" value="Unassembled WGS sequence"/>
</dbReference>
<feature type="compositionally biased region" description="Basic and acidic residues" evidence="1">
    <location>
        <begin position="34"/>
        <end position="45"/>
    </location>
</feature>
<proteinExistence type="predicted"/>
<evidence type="ECO:0000313" key="3">
    <source>
        <dbReference type="Proteomes" id="UP000636579"/>
    </source>
</evidence>
<accession>A0ABR9J321</accession>
<gene>
    <name evidence="2" type="ORF">H4W26_000161</name>
</gene>
<keyword evidence="3" id="KW-1185">Reference proteome</keyword>
<dbReference type="EMBL" id="JADBEE010000001">
    <property type="protein sequence ID" value="MBE1513406.1"/>
    <property type="molecule type" value="Genomic_DNA"/>
</dbReference>